<reference evidence="1 2" key="1">
    <citation type="journal article" date="2020" name="Mol. Biol. Evol.">
        <title>Distinct Expression and Methylation Patterns for Genes with Different Fates following a Single Whole-Genome Duplication in Flowering Plants.</title>
        <authorList>
            <person name="Shi T."/>
            <person name="Rahmani R.S."/>
            <person name="Gugger P.F."/>
            <person name="Wang M."/>
            <person name="Li H."/>
            <person name="Zhang Y."/>
            <person name="Li Z."/>
            <person name="Wang Q."/>
            <person name="Van de Peer Y."/>
            <person name="Marchal K."/>
            <person name="Chen J."/>
        </authorList>
    </citation>
    <scope>NUCLEOTIDE SEQUENCE [LARGE SCALE GENOMIC DNA]</scope>
    <source>
        <tissue evidence="1">Leaf</tissue>
    </source>
</reference>
<dbReference type="AlphaFoldDB" id="A0A822XK98"/>
<protein>
    <submittedName>
        <fullName evidence="1">Uncharacterized protein</fullName>
    </submittedName>
</protein>
<gene>
    <name evidence="1" type="ORF">HUJ06_021024</name>
</gene>
<dbReference type="Proteomes" id="UP000607653">
    <property type="component" value="Unassembled WGS sequence"/>
</dbReference>
<evidence type="ECO:0000313" key="2">
    <source>
        <dbReference type="Proteomes" id="UP000607653"/>
    </source>
</evidence>
<accession>A0A822XK98</accession>
<proteinExistence type="predicted"/>
<dbReference type="EMBL" id="DUZY01000001">
    <property type="protein sequence ID" value="DAD19561.1"/>
    <property type="molecule type" value="Genomic_DNA"/>
</dbReference>
<comment type="caution">
    <text evidence="1">The sequence shown here is derived from an EMBL/GenBank/DDBJ whole genome shotgun (WGS) entry which is preliminary data.</text>
</comment>
<name>A0A822XK98_NELNU</name>
<evidence type="ECO:0000313" key="1">
    <source>
        <dbReference type="EMBL" id="DAD19561.1"/>
    </source>
</evidence>
<keyword evidence="2" id="KW-1185">Reference proteome</keyword>
<organism evidence="1 2">
    <name type="scientific">Nelumbo nucifera</name>
    <name type="common">Sacred lotus</name>
    <dbReference type="NCBI Taxonomy" id="4432"/>
    <lineage>
        <taxon>Eukaryota</taxon>
        <taxon>Viridiplantae</taxon>
        <taxon>Streptophyta</taxon>
        <taxon>Embryophyta</taxon>
        <taxon>Tracheophyta</taxon>
        <taxon>Spermatophyta</taxon>
        <taxon>Magnoliopsida</taxon>
        <taxon>Proteales</taxon>
        <taxon>Nelumbonaceae</taxon>
        <taxon>Nelumbo</taxon>
    </lineage>
</organism>
<sequence>MPPKLANGTKLKMQVYMEFTANESFAISEDVWNKPLGRGNEDFTKDEKSVETITSVILCHGL</sequence>